<proteinExistence type="predicted"/>
<sequence>MTLKGKILQTLKTKYKNLGFGEKTFDAVATLLETSVTDESEIDTAIGGIEALLKAFQGDADKRVTDAIAKRKANTESNETGNENKPENDDVPNWAQGLIESNRALLAKVNALEGGKTTETRKEALEALLKDTPETFRQMKLRDFARMTFGDESEFEAYKTELETGLEEVRPLFSEQGSGKIPQPMSGRANKNGISLDTQAYIDARKAESEGRGATTGKPVFGQKADTKANAGIGKQVFNS</sequence>
<protein>
    <submittedName>
        <fullName evidence="2">Uncharacterized protein</fullName>
    </submittedName>
</protein>
<evidence type="ECO:0000256" key="1">
    <source>
        <dbReference type="SAM" id="MobiDB-lite"/>
    </source>
</evidence>
<dbReference type="EMBL" id="JBHULC010000027">
    <property type="protein sequence ID" value="MFD2523016.1"/>
    <property type="molecule type" value="Genomic_DNA"/>
</dbReference>
<dbReference type="RefSeq" id="WP_340240121.1">
    <property type="nucleotide sequence ID" value="NZ_JBBEWC010000018.1"/>
</dbReference>
<reference evidence="3" key="1">
    <citation type="journal article" date="2019" name="Int. J. Syst. Evol. Microbiol.">
        <title>The Global Catalogue of Microorganisms (GCM) 10K type strain sequencing project: providing services to taxonomists for standard genome sequencing and annotation.</title>
        <authorList>
            <consortium name="The Broad Institute Genomics Platform"/>
            <consortium name="The Broad Institute Genome Sequencing Center for Infectious Disease"/>
            <person name="Wu L."/>
            <person name="Ma J."/>
        </authorList>
    </citation>
    <scope>NUCLEOTIDE SEQUENCE [LARGE SCALE GENOMIC DNA]</scope>
    <source>
        <strain evidence="3">KCTC 52344</strain>
    </source>
</reference>
<accession>A0ABW5JAE0</accession>
<evidence type="ECO:0000313" key="2">
    <source>
        <dbReference type="EMBL" id="MFD2523016.1"/>
    </source>
</evidence>
<feature type="region of interest" description="Disordered" evidence="1">
    <location>
        <begin position="206"/>
        <end position="240"/>
    </location>
</feature>
<feature type="region of interest" description="Disordered" evidence="1">
    <location>
        <begin position="71"/>
        <end position="91"/>
    </location>
</feature>
<gene>
    <name evidence="2" type="ORF">ACFSR2_19120</name>
</gene>
<name>A0ABW5JAE0_9BACT</name>
<keyword evidence="3" id="KW-1185">Reference proteome</keyword>
<evidence type="ECO:0000313" key="3">
    <source>
        <dbReference type="Proteomes" id="UP001597510"/>
    </source>
</evidence>
<dbReference type="Proteomes" id="UP001597510">
    <property type="component" value="Unassembled WGS sequence"/>
</dbReference>
<organism evidence="2 3">
    <name type="scientific">Emticicia soli</name>
    <dbReference type="NCBI Taxonomy" id="2027878"/>
    <lineage>
        <taxon>Bacteria</taxon>
        <taxon>Pseudomonadati</taxon>
        <taxon>Bacteroidota</taxon>
        <taxon>Cytophagia</taxon>
        <taxon>Cytophagales</taxon>
        <taxon>Leadbetterellaceae</taxon>
        <taxon>Emticicia</taxon>
    </lineage>
</organism>
<comment type="caution">
    <text evidence="2">The sequence shown here is derived from an EMBL/GenBank/DDBJ whole genome shotgun (WGS) entry which is preliminary data.</text>
</comment>
<feature type="region of interest" description="Disordered" evidence="1">
    <location>
        <begin position="175"/>
        <end position="194"/>
    </location>
</feature>